<accession>W7A3Z4</accession>
<evidence type="ECO:0000313" key="1">
    <source>
        <dbReference type="EMBL" id="EUD63809.1"/>
    </source>
</evidence>
<dbReference type="GeneID" id="20041083"/>
<dbReference type="Proteomes" id="UP000030640">
    <property type="component" value="Unassembled WGS sequence"/>
</dbReference>
<dbReference type="EMBL" id="KI965653">
    <property type="protein sequence ID" value="EUD63809.1"/>
    <property type="molecule type" value="Genomic_DNA"/>
</dbReference>
<reference evidence="1 2" key="1">
    <citation type="submission" date="2013-02" db="EMBL/GenBank/DDBJ databases">
        <title>The Genome Sequence of Plasmodium inui San Antonio 1.</title>
        <authorList>
            <consortium name="The Broad Institute Genome Sequencing Platform"/>
            <consortium name="The Broad Institute Genome Sequencing Center for Infectious Disease"/>
            <person name="Neafsey D."/>
            <person name="Cheeseman I."/>
            <person name="Volkman S."/>
            <person name="Adams J."/>
            <person name="Walker B."/>
            <person name="Young S.K."/>
            <person name="Zeng Q."/>
            <person name="Gargeya S."/>
            <person name="Fitzgerald M."/>
            <person name="Haas B."/>
            <person name="Abouelleil A."/>
            <person name="Alvarado L."/>
            <person name="Arachchi H.M."/>
            <person name="Berlin A.M."/>
            <person name="Chapman S.B."/>
            <person name="Dewar J."/>
            <person name="Goldberg J."/>
            <person name="Griggs A."/>
            <person name="Gujja S."/>
            <person name="Hansen M."/>
            <person name="Howarth C."/>
            <person name="Imamovic A."/>
            <person name="Larimer J."/>
            <person name="McCowan C."/>
            <person name="Murphy C."/>
            <person name="Neiman D."/>
            <person name="Pearson M."/>
            <person name="Priest M."/>
            <person name="Roberts A."/>
            <person name="Saif S."/>
            <person name="Shea T."/>
            <person name="Sisk P."/>
            <person name="Sykes S."/>
            <person name="Wortman J."/>
            <person name="Nusbaum C."/>
            <person name="Birren B."/>
        </authorList>
    </citation>
    <scope>NUCLEOTIDE SEQUENCE [LARGE SCALE GENOMIC DNA]</scope>
    <source>
        <strain evidence="1 2">San Antonio 1</strain>
    </source>
</reference>
<evidence type="ECO:0000313" key="2">
    <source>
        <dbReference type="Proteomes" id="UP000030640"/>
    </source>
</evidence>
<protein>
    <submittedName>
        <fullName evidence="1">Uncharacterized protein</fullName>
    </submittedName>
</protein>
<proteinExistence type="predicted"/>
<dbReference type="AlphaFoldDB" id="W7A3Z4"/>
<dbReference type="VEuPathDB" id="PlasmoDB:C922_05809"/>
<organism evidence="1 2">
    <name type="scientific">Plasmodium inui San Antonio 1</name>
    <dbReference type="NCBI Taxonomy" id="1237626"/>
    <lineage>
        <taxon>Eukaryota</taxon>
        <taxon>Sar</taxon>
        <taxon>Alveolata</taxon>
        <taxon>Apicomplexa</taxon>
        <taxon>Aconoidasida</taxon>
        <taxon>Haemosporida</taxon>
        <taxon>Plasmodiidae</taxon>
        <taxon>Plasmodium</taxon>
        <taxon>Plasmodium (Plasmodium)</taxon>
    </lineage>
</organism>
<dbReference type="RefSeq" id="XP_008819602.1">
    <property type="nucleotide sequence ID" value="XM_008821380.1"/>
</dbReference>
<keyword evidence="2" id="KW-1185">Reference proteome</keyword>
<name>W7A3Z4_9APIC</name>
<gene>
    <name evidence="1" type="ORF">C922_05809</name>
</gene>
<sequence>MVKNQNNPETVYYKDYSSPRFWMISRNTMRAKEKSKLNSPHLNRTNLRRKFFKTLVIWKEYSSN</sequence>